<dbReference type="EMBL" id="CP009933">
    <property type="protein sequence ID" value="AKA72282.1"/>
    <property type="molecule type" value="Genomic_DNA"/>
</dbReference>
<dbReference type="InterPro" id="IPR016905">
    <property type="entry name" value="Glycyl_radical_YjjI-like"/>
</dbReference>
<dbReference type="NCBIfam" id="TIGR04040">
    <property type="entry name" value="glycyl_YjjI"/>
    <property type="match status" value="1"/>
</dbReference>
<gene>
    <name evidence="1" type="ORF">CSCA_5157</name>
</gene>
<sequence>MNNILKIIKDKTLTYQQRLIALAGGAESSLNVLNISDDVQKLREEGVICDLNEGNAPYRPRYVLPDYEKFMEQGSEFLGLKPPKDIWEAVNNLLILYKHVPSVTTMPVYVGNIDTLLEPFIEDEEEAYKAIKLFFIHIDRTVTDSFCHGNIGPKDTKAGRIILKVQREIQTAIPNISLKYSKEETSDEFAVDAVSTALVTAKPSFANHEMFLEEFKPNRYAIASCYNGLCIGGGSYTLVRLNLKALAEKASSEEEFINELLPNTMEKMASYMDERIRFLIEESGFFDSNFLVKEGLISRNKFTAMFGMFGLAECVNTLLGAENLDKRFGHNKKADELGLRIIQKMYDVVNKRTNPYCESAKGHFLLHAQVGIETDKGTSPGCRIPIGEEPELYEHLIQSAKFHKYFPSGIGDIFPFEVTAKKNPEAILDIIKGAFNNGMRYFSLYSSDSDVIRITGYLVKKSDLEKLDRGEAVLQDTVALGLGAVKNSKILERKVRGC</sequence>
<dbReference type="HOGENOM" id="CLU_046504_1_0_9"/>
<dbReference type="SUPFAM" id="SSF51998">
    <property type="entry name" value="PFL-like glycyl radical enzymes"/>
    <property type="match status" value="1"/>
</dbReference>
<dbReference type="Pfam" id="PF11230">
    <property type="entry name" value="YjjI-like"/>
    <property type="match status" value="1"/>
</dbReference>
<accession>A0A0E3MAP0</accession>
<evidence type="ECO:0000313" key="1">
    <source>
        <dbReference type="EMBL" id="AKA72282.1"/>
    </source>
</evidence>
<name>A0A0E3MAP0_CLOSL</name>
<dbReference type="Proteomes" id="UP000033115">
    <property type="component" value="Chromosome"/>
</dbReference>
<dbReference type="PIRSF" id="PIRSF028991">
    <property type="entry name" value="Glycl_rad_HI0521_prd"/>
    <property type="match status" value="1"/>
</dbReference>
<organism evidence="1 2">
    <name type="scientific">Clostridium scatologenes</name>
    <dbReference type="NCBI Taxonomy" id="1548"/>
    <lineage>
        <taxon>Bacteria</taxon>
        <taxon>Bacillati</taxon>
        <taxon>Bacillota</taxon>
        <taxon>Clostridia</taxon>
        <taxon>Eubacteriales</taxon>
        <taxon>Clostridiaceae</taxon>
        <taxon>Clostridium</taxon>
    </lineage>
</organism>
<dbReference type="AlphaFoldDB" id="A0A0E3MAP0"/>
<proteinExistence type="predicted"/>
<dbReference type="Gene3D" id="3.20.70.20">
    <property type="match status" value="1"/>
</dbReference>
<reference evidence="1 2" key="1">
    <citation type="journal article" date="2015" name="J. Biotechnol.">
        <title>Complete genome sequence of a malodorant-producing acetogen, Clostridium scatologenes ATCC 25775(T).</title>
        <authorList>
            <person name="Zhu Z."/>
            <person name="Guo T."/>
            <person name="Zheng H."/>
            <person name="Song T."/>
            <person name="Ouyang P."/>
            <person name="Xie J."/>
        </authorList>
    </citation>
    <scope>NUCLEOTIDE SEQUENCE [LARGE SCALE GENOMIC DNA]</scope>
    <source>
        <strain evidence="1 2">ATCC 25775</strain>
    </source>
</reference>
<protein>
    <recommendedName>
        <fullName evidence="3">YjjI family glycine radical enzyme</fullName>
    </recommendedName>
</protein>
<evidence type="ECO:0000313" key="2">
    <source>
        <dbReference type="Proteomes" id="UP000033115"/>
    </source>
</evidence>
<dbReference type="STRING" id="1548.CSCA_5157"/>
<evidence type="ECO:0008006" key="3">
    <source>
        <dbReference type="Google" id="ProtNLM"/>
    </source>
</evidence>
<keyword evidence="2" id="KW-1185">Reference proteome</keyword>
<dbReference type="KEGG" id="csq:CSCA_5157"/>
<dbReference type="RefSeq" id="WP_026366472.1">
    <property type="nucleotide sequence ID" value="NZ_CP009933.1"/>
</dbReference>